<keyword evidence="5" id="KW-0819">tRNA processing</keyword>
<dbReference type="Gene3D" id="3.40.50.300">
    <property type="entry name" value="P-loop containing nucleotide triphosphate hydrolases"/>
    <property type="match status" value="1"/>
</dbReference>
<evidence type="ECO:0000256" key="3">
    <source>
        <dbReference type="ARBA" id="ARBA00019010"/>
    </source>
</evidence>
<comment type="similarity">
    <text evidence="2">Belongs to the TsaE family.</text>
</comment>
<keyword evidence="4" id="KW-0963">Cytoplasm</keyword>
<keyword evidence="6" id="KW-0479">Metal-binding</keyword>
<keyword evidence="12" id="KW-1185">Reference proteome</keyword>
<dbReference type="OrthoDB" id="9800307at2"/>
<evidence type="ECO:0000313" key="12">
    <source>
        <dbReference type="Proteomes" id="UP000269923"/>
    </source>
</evidence>
<dbReference type="InterPro" id="IPR003442">
    <property type="entry name" value="T6A_TsaE"/>
</dbReference>
<dbReference type="RefSeq" id="WP_124794523.1">
    <property type="nucleotide sequence ID" value="NZ_RQYC01000006.1"/>
</dbReference>
<accession>A0A3P2A4E6</accession>
<evidence type="ECO:0000256" key="4">
    <source>
        <dbReference type="ARBA" id="ARBA00022490"/>
    </source>
</evidence>
<dbReference type="AlphaFoldDB" id="A0A3P2A4E6"/>
<dbReference type="GO" id="GO:0005524">
    <property type="term" value="F:ATP binding"/>
    <property type="evidence" value="ECO:0007669"/>
    <property type="project" value="UniProtKB-KW"/>
</dbReference>
<dbReference type="InterPro" id="IPR027417">
    <property type="entry name" value="P-loop_NTPase"/>
</dbReference>
<reference evidence="11 12" key="1">
    <citation type="submission" date="2018-11" db="EMBL/GenBank/DDBJ databases">
        <title>Genomes From Bacteria Associated with the Canine Oral Cavity: a Test Case for Automated Genome-Based Taxonomic Assignment.</title>
        <authorList>
            <person name="Coil D.A."/>
            <person name="Jospin G."/>
            <person name="Darling A.E."/>
            <person name="Wallis C."/>
            <person name="Davis I.J."/>
            <person name="Harris S."/>
            <person name="Eisen J.A."/>
            <person name="Holcombe L.J."/>
            <person name="O'Flynn C."/>
        </authorList>
    </citation>
    <scope>NUCLEOTIDE SEQUENCE [LARGE SCALE GENOMIC DNA]</scope>
    <source>
        <strain evidence="11 12">COT-280</strain>
    </source>
</reference>
<evidence type="ECO:0000256" key="2">
    <source>
        <dbReference type="ARBA" id="ARBA00007599"/>
    </source>
</evidence>
<name>A0A3P2A4E6_9NEIS</name>
<evidence type="ECO:0000256" key="1">
    <source>
        <dbReference type="ARBA" id="ARBA00004496"/>
    </source>
</evidence>
<dbReference type="EMBL" id="RQYC01000006">
    <property type="protein sequence ID" value="RRD90311.1"/>
    <property type="molecule type" value="Genomic_DNA"/>
</dbReference>
<dbReference type="GO" id="GO:0016740">
    <property type="term" value="F:transferase activity"/>
    <property type="evidence" value="ECO:0007669"/>
    <property type="project" value="UniProtKB-KW"/>
</dbReference>
<dbReference type="SUPFAM" id="SSF52540">
    <property type="entry name" value="P-loop containing nucleoside triphosphate hydrolases"/>
    <property type="match status" value="1"/>
</dbReference>
<proteinExistence type="inferred from homology"/>
<evidence type="ECO:0000313" key="11">
    <source>
        <dbReference type="EMBL" id="RRD90311.1"/>
    </source>
</evidence>
<organism evidence="11 12">
    <name type="scientific">Conchiformibius steedae</name>
    <dbReference type="NCBI Taxonomy" id="153493"/>
    <lineage>
        <taxon>Bacteria</taxon>
        <taxon>Pseudomonadati</taxon>
        <taxon>Pseudomonadota</taxon>
        <taxon>Betaproteobacteria</taxon>
        <taxon>Neisseriales</taxon>
        <taxon>Neisseriaceae</taxon>
        <taxon>Conchiformibius</taxon>
    </lineage>
</organism>
<dbReference type="PANTHER" id="PTHR33540:SF2">
    <property type="entry name" value="TRNA THREONYLCARBAMOYLADENOSINE BIOSYNTHESIS PROTEIN TSAE"/>
    <property type="match status" value="1"/>
</dbReference>
<dbReference type="STRING" id="1121352.GCA_000620925_00760"/>
<dbReference type="NCBIfam" id="TIGR00150">
    <property type="entry name" value="T6A_YjeE"/>
    <property type="match status" value="1"/>
</dbReference>
<sequence>METVFLPDEAAAVQFARKWADCLTAPCVVYLLGDLGAGKTTFARGLLRGMGYDGAVKSPTYALVESYAFPDKTVHHFDLYRFSSPGEWDDAGLGELFASDSIGLIEWPQQGRGFVPAADLIFEFSVCGQGRNCTVSAQSETGKRSVDLWQN</sequence>
<evidence type="ECO:0000256" key="9">
    <source>
        <dbReference type="ARBA" id="ARBA00022842"/>
    </source>
</evidence>
<keyword evidence="8" id="KW-0067">ATP-binding</keyword>
<comment type="caution">
    <text evidence="11">The sequence shown here is derived from an EMBL/GenBank/DDBJ whole genome shotgun (WGS) entry which is preliminary data.</text>
</comment>
<dbReference type="PANTHER" id="PTHR33540">
    <property type="entry name" value="TRNA THREONYLCARBAMOYLADENOSINE BIOSYNTHESIS PROTEIN TSAE"/>
    <property type="match status" value="1"/>
</dbReference>
<evidence type="ECO:0000256" key="7">
    <source>
        <dbReference type="ARBA" id="ARBA00022741"/>
    </source>
</evidence>
<dbReference type="Pfam" id="PF02367">
    <property type="entry name" value="TsaE"/>
    <property type="match status" value="1"/>
</dbReference>
<evidence type="ECO:0000256" key="6">
    <source>
        <dbReference type="ARBA" id="ARBA00022723"/>
    </source>
</evidence>
<dbReference type="Proteomes" id="UP000269923">
    <property type="component" value="Unassembled WGS sequence"/>
</dbReference>
<dbReference type="GO" id="GO:0005737">
    <property type="term" value="C:cytoplasm"/>
    <property type="evidence" value="ECO:0007669"/>
    <property type="project" value="UniProtKB-SubCell"/>
</dbReference>
<keyword evidence="11" id="KW-0808">Transferase</keyword>
<gene>
    <name evidence="11" type="primary">tsaE</name>
    <name evidence="11" type="ORF">EII21_05150</name>
</gene>
<evidence type="ECO:0000256" key="10">
    <source>
        <dbReference type="ARBA" id="ARBA00032441"/>
    </source>
</evidence>
<comment type="subcellular location">
    <subcellularLocation>
        <location evidence="1">Cytoplasm</location>
    </subcellularLocation>
</comment>
<evidence type="ECO:0000256" key="5">
    <source>
        <dbReference type="ARBA" id="ARBA00022694"/>
    </source>
</evidence>
<dbReference type="GO" id="GO:0002949">
    <property type="term" value="P:tRNA threonylcarbamoyladenosine modification"/>
    <property type="evidence" value="ECO:0007669"/>
    <property type="project" value="InterPro"/>
</dbReference>
<keyword evidence="9" id="KW-0460">Magnesium</keyword>
<dbReference type="GO" id="GO:0046872">
    <property type="term" value="F:metal ion binding"/>
    <property type="evidence" value="ECO:0007669"/>
    <property type="project" value="UniProtKB-KW"/>
</dbReference>
<keyword evidence="7" id="KW-0547">Nucleotide-binding</keyword>
<evidence type="ECO:0000256" key="8">
    <source>
        <dbReference type="ARBA" id="ARBA00022840"/>
    </source>
</evidence>
<protein>
    <recommendedName>
        <fullName evidence="3">tRNA threonylcarbamoyladenosine biosynthesis protein TsaE</fullName>
    </recommendedName>
    <alternativeName>
        <fullName evidence="10">t(6)A37 threonylcarbamoyladenosine biosynthesis protein TsaE</fullName>
    </alternativeName>
</protein>